<comment type="catalytic activity">
    <reaction evidence="7">
        <text>diphosphate + H2O = 2 phosphate + H(+)</text>
        <dbReference type="Rhea" id="RHEA:24576"/>
        <dbReference type="ChEBI" id="CHEBI:15377"/>
        <dbReference type="ChEBI" id="CHEBI:15378"/>
        <dbReference type="ChEBI" id="CHEBI:33019"/>
        <dbReference type="ChEBI" id="CHEBI:43474"/>
        <dbReference type="EC" id="3.6.1.1"/>
    </reaction>
</comment>
<evidence type="ECO:0000256" key="8">
    <source>
        <dbReference type="PROSITE-ProRule" id="PRU00703"/>
    </source>
</evidence>
<keyword evidence="3" id="KW-0479">Metal-binding</keyword>
<proteinExistence type="predicted"/>
<dbReference type="InterPro" id="IPR010766">
    <property type="entry name" value="DRTGG"/>
</dbReference>
<dbReference type="Pfam" id="PF07085">
    <property type="entry name" value="DRTGG"/>
    <property type="match status" value="1"/>
</dbReference>
<dbReference type="GO" id="GO:0046872">
    <property type="term" value="F:metal ion binding"/>
    <property type="evidence" value="ECO:0007669"/>
    <property type="project" value="UniProtKB-KW"/>
</dbReference>
<evidence type="ECO:0000256" key="6">
    <source>
        <dbReference type="ARBA" id="ARBA00032535"/>
    </source>
</evidence>
<dbReference type="PROSITE" id="PS51371">
    <property type="entry name" value="CBS"/>
    <property type="match status" value="1"/>
</dbReference>
<sequence length="532" mass="60280">MSLPIYIIGHKNPDSDSICSALALAELKQKQGVNAVAGRLGRINPETAFILNKLELDSPEYISTAKLMLSEIEIDEARIVNQNTIIRKSWEYSQEVNVKTLYVSDDQDNYIGLATVWEMARIQMQDLHATASLLQHATIENLADSVRGEILFEGNLDRTGYVRIADKKMMDRDLTGAIMVLGDSEDAMFKCIAKGCAVIVIAENYVPDALIMSIAKDKGVTMITTPYNIMKIIQMIYRAIPIKTIMTSSKDVVSFNRNEYLEDVEREMLKTRHSSYPVTNQGKLVGSVSRYHLLKSEKKKFILVDHNEKKQSISDIEHGEIVEIVDHHRIGDIETSTPISFRNMIVGSTCTIVALMYKEANIKMSIKAAQLLLYGMISDTLNFNSPTCTQIDKMVAEDICEQYQLNTDEMASELFSNTATIKGKEFKDILYNDVKEYMLAGEHIAVSQVFTYNLEDVNEIEEEFLKYMESENKKYNYNFLLMVFTNIEGKGSKFLYVGDLSNKMATAIERFTQRGYVSRKKQIVPCIASELE</sequence>
<evidence type="ECO:0000256" key="4">
    <source>
        <dbReference type="ARBA" id="ARBA00022801"/>
    </source>
</evidence>
<dbReference type="Pfam" id="PF00571">
    <property type="entry name" value="CBS"/>
    <property type="match status" value="1"/>
</dbReference>
<dbReference type="Gene3D" id="3.90.1640.10">
    <property type="entry name" value="inorganic pyrophosphatase (n-terminal core)"/>
    <property type="match status" value="2"/>
</dbReference>
<dbReference type="InterPro" id="IPR028979">
    <property type="entry name" value="Ser_kin/Pase_Hpr-like_N_sf"/>
</dbReference>
<dbReference type="InterPro" id="IPR038763">
    <property type="entry name" value="DHH_sf"/>
</dbReference>
<evidence type="ECO:0000259" key="9">
    <source>
        <dbReference type="PROSITE" id="PS51371"/>
    </source>
</evidence>
<dbReference type="SUPFAM" id="SSF75138">
    <property type="entry name" value="HprK N-terminal domain-like"/>
    <property type="match status" value="1"/>
</dbReference>
<keyword evidence="8" id="KW-0129">CBS domain</keyword>
<dbReference type="EC" id="3.6.1.1" evidence="2"/>
<evidence type="ECO:0000256" key="1">
    <source>
        <dbReference type="ARBA" id="ARBA00001936"/>
    </source>
</evidence>
<keyword evidence="11" id="KW-1185">Reference proteome</keyword>
<dbReference type="Proteomes" id="UP000470082">
    <property type="component" value="Unassembled WGS sequence"/>
</dbReference>
<dbReference type="SMART" id="SM00116">
    <property type="entry name" value="CBS"/>
    <property type="match status" value="1"/>
</dbReference>
<dbReference type="NCBIfam" id="NF011443">
    <property type="entry name" value="PRK14869.1-5"/>
    <property type="match status" value="1"/>
</dbReference>
<dbReference type="InterPro" id="IPR046342">
    <property type="entry name" value="CBS_dom_sf"/>
</dbReference>
<reference evidence="10 11" key="1">
    <citation type="submission" date="2019-08" db="EMBL/GenBank/DDBJ databases">
        <title>In-depth cultivation of the pig gut microbiome towards novel bacterial diversity and tailored functional studies.</title>
        <authorList>
            <person name="Wylensek D."/>
            <person name="Hitch T.C.A."/>
            <person name="Clavel T."/>
        </authorList>
    </citation>
    <scope>NUCLEOTIDE SEQUENCE [LARGE SCALE GENOMIC DNA]</scope>
    <source>
        <strain evidence="10 11">LKV-178-WT-2G</strain>
    </source>
</reference>
<dbReference type="EMBL" id="VUMM01000010">
    <property type="protein sequence ID" value="MSS01642.1"/>
    <property type="molecule type" value="Genomic_DNA"/>
</dbReference>
<comment type="cofactor">
    <cofactor evidence="1">
        <name>Mn(2+)</name>
        <dbReference type="ChEBI" id="CHEBI:29035"/>
    </cofactor>
</comment>
<dbReference type="Pfam" id="PF01368">
    <property type="entry name" value="DHH"/>
    <property type="match status" value="1"/>
</dbReference>
<evidence type="ECO:0000256" key="2">
    <source>
        <dbReference type="ARBA" id="ARBA00012146"/>
    </source>
</evidence>
<evidence type="ECO:0000256" key="3">
    <source>
        <dbReference type="ARBA" id="ARBA00022723"/>
    </source>
</evidence>
<dbReference type="InterPro" id="IPR038222">
    <property type="entry name" value="DHHA2_dom_sf"/>
</dbReference>
<dbReference type="Gene3D" id="3.10.310.20">
    <property type="entry name" value="DHHA2 domain"/>
    <property type="match status" value="1"/>
</dbReference>
<accession>A0A7X2N399</accession>
<dbReference type="SUPFAM" id="SSF64182">
    <property type="entry name" value="DHH phosphoesterases"/>
    <property type="match status" value="1"/>
</dbReference>
<keyword evidence="5" id="KW-0464">Manganese</keyword>
<dbReference type="RefSeq" id="WP_154460180.1">
    <property type="nucleotide sequence ID" value="NZ_JAQYTQ010000024.1"/>
</dbReference>
<name>A0A7X2N399_9FIRM</name>
<evidence type="ECO:0000256" key="7">
    <source>
        <dbReference type="ARBA" id="ARBA00047820"/>
    </source>
</evidence>
<dbReference type="Gene3D" id="3.40.1390.20">
    <property type="entry name" value="HprK N-terminal domain-like"/>
    <property type="match status" value="1"/>
</dbReference>
<dbReference type="SMART" id="SM01131">
    <property type="entry name" value="DHHA2"/>
    <property type="match status" value="1"/>
</dbReference>
<organism evidence="10 11">
    <name type="scientific">Floccifex porci</name>
    <dbReference type="NCBI Taxonomy" id="2606629"/>
    <lineage>
        <taxon>Bacteria</taxon>
        <taxon>Bacillati</taxon>
        <taxon>Bacillota</taxon>
        <taxon>Erysipelotrichia</taxon>
        <taxon>Erysipelotrichales</taxon>
        <taxon>Erysipelotrichaceae</taxon>
        <taxon>Floccifex</taxon>
    </lineage>
</organism>
<keyword evidence="4 10" id="KW-0378">Hydrolase</keyword>
<evidence type="ECO:0000313" key="11">
    <source>
        <dbReference type="Proteomes" id="UP000470082"/>
    </source>
</evidence>
<evidence type="ECO:0000313" key="10">
    <source>
        <dbReference type="EMBL" id="MSS01642.1"/>
    </source>
</evidence>
<dbReference type="InterPro" id="IPR004097">
    <property type="entry name" value="DHHA2"/>
</dbReference>
<protein>
    <recommendedName>
        <fullName evidence="2">inorganic diphosphatase</fullName>
        <ecNumber evidence="2">3.6.1.1</ecNumber>
    </recommendedName>
    <alternativeName>
        <fullName evidence="6">Pyrophosphate phospho-hydrolase</fullName>
    </alternativeName>
</protein>
<dbReference type="SUPFAM" id="SSF54631">
    <property type="entry name" value="CBS-domain pair"/>
    <property type="match status" value="1"/>
</dbReference>
<dbReference type="InterPro" id="IPR000644">
    <property type="entry name" value="CBS_dom"/>
</dbReference>
<feature type="domain" description="CBS" evidence="9">
    <location>
        <begin position="246"/>
        <end position="304"/>
    </location>
</feature>
<comment type="caution">
    <text evidence="10">The sequence shown here is derived from an EMBL/GenBank/DDBJ whole genome shotgun (WGS) entry which is preliminary data.</text>
</comment>
<gene>
    <name evidence="10" type="ORF">FYJ50_05960</name>
</gene>
<dbReference type="InterPro" id="IPR001667">
    <property type="entry name" value="DDH_dom"/>
</dbReference>
<dbReference type="AlphaFoldDB" id="A0A7X2N399"/>
<dbReference type="GO" id="GO:0004427">
    <property type="term" value="F:inorganic diphosphate phosphatase activity"/>
    <property type="evidence" value="ECO:0007669"/>
    <property type="project" value="UniProtKB-EC"/>
</dbReference>
<dbReference type="PANTHER" id="PTHR12112">
    <property type="entry name" value="BNIP - RELATED"/>
    <property type="match status" value="1"/>
</dbReference>
<dbReference type="Pfam" id="PF02833">
    <property type="entry name" value="DHHA2"/>
    <property type="match status" value="1"/>
</dbReference>
<dbReference type="PANTHER" id="PTHR12112:SF22">
    <property type="entry name" value="MANGANESE-DEPENDENT INORGANIC PYROPHOSPHATASE-RELATED"/>
    <property type="match status" value="1"/>
</dbReference>
<dbReference type="GO" id="GO:0005737">
    <property type="term" value="C:cytoplasm"/>
    <property type="evidence" value="ECO:0007669"/>
    <property type="project" value="InterPro"/>
</dbReference>
<evidence type="ECO:0000256" key="5">
    <source>
        <dbReference type="ARBA" id="ARBA00023211"/>
    </source>
</evidence>